<proteinExistence type="predicted"/>
<accession>A0A6S8UB18</accession>
<name>A0A6S8UB18_9STRA</name>
<reference evidence="2" key="1">
    <citation type="submission" date="2021-01" db="EMBL/GenBank/DDBJ databases">
        <authorList>
            <person name="Corre E."/>
            <person name="Pelletier E."/>
            <person name="Niang G."/>
            <person name="Scheremetjew M."/>
            <person name="Finn R."/>
            <person name="Kale V."/>
            <person name="Holt S."/>
            <person name="Cochrane G."/>
            <person name="Meng A."/>
            <person name="Brown T."/>
            <person name="Cohen L."/>
        </authorList>
    </citation>
    <scope>NUCLEOTIDE SEQUENCE</scope>
    <source>
        <strain evidence="2">MM31A-1</strain>
    </source>
</reference>
<feature type="compositionally biased region" description="Polar residues" evidence="1">
    <location>
        <begin position="38"/>
        <end position="53"/>
    </location>
</feature>
<feature type="region of interest" description="Disordered" evidence="1">
    <location>
        <begin position="35"/>
        <end position="118"/>
    </location>
</feature>
<evidence type="ECO:0000313" key="3">
    <source>
        <dbReference type="EMBL" id="CAE0462627.1"/>
    </source>
</evidence>
<feature type="compositionally biased region" description="Low complexity" evidence="1">
    <location>
        <begin position="87"/>
        <end position="99"/>
    </location>
</feature>
<gene>
    <name evidence="2" type="ORF">CDEB00056_LOCUS7467</name>
    <name evidence="3" type="ORF">CDEB00056_LOCUS7468</name>
</gene>
<sequence length="162" mass="18259">MQSRSIKNSGIVLTNIGQVTKDKDDKWYRLNRRRSKKFSSSVATDNARMMSSSEADDMSFGKSSFQLDGITEDQDQDTAAKDDLSESDSSSAAFSFSSAPISEQGHYPAQYNAEKQDEYEQQKIIDAQKKIEDEKQSQYGYFSYFVQMIEGLCSNVPGTSKY</sequence>
<dbReference type="EMBL" id="HBIO01009682">
    <property type="protein sequence ID" value="CAE0462627.1"/>
    <property type="molecule type" value="Transcribed_RNA"/>
</dbReference>
<evidence type="ECO:0000256" key="1">
    <source>
        <dbReference type="SAM" id="MobiDB-lite"/>
    </source>
</evidence>
<protein>
    <submittedName>
        <fullName evidence="2">Uncharacterized protein</fullName>
    </submittedName>
</protein>
<dbReference type="AlphaFoldDB" id="A0A6S8UB18"/>
<dbReference type="EMBL" id="HBIO01009681">
    <property type="protein sequence ID" value="CAE0462626.1"/>
    <property type="molecule type" value="Transcribed_RNA"/>
</dbReference>
<evidence type="ECO:0000313" key="2">
    <source>
        <dbReference type="EMBL" id="CAE0462626.1"/>
    </source>
</evidence>
<organism evidence="2">
    <name type="scientific">Chaetoceros debilis</name>
    <dbReference type="NCBI Taxonomy" id="122233"/>
    <lineage>
        <taxon>Eukaryota</taxon>
        <taxon>Sar</taxon>
        <taxon>Stramenopiles</taxon>
        <taxon>Ochrophyta</taxon>
        <taxon>Bacillariophyta</taxon>
        <taxon>Coscinodiscophyceae</taxon>
        <taxon>Chaetocerotophycidae</taxon>
        <taxon>Chaetocerotales</taxon>
        <taxon>Chaetocerotaceae</taxon>
        <taxon>Chaetoceros</taxon>
    </lineage>
</organism>